<dbReference type="AlphaFoldDB" id="A0A9D1SU91"/>
<feature type="active site" description="Proton acceptor" evidence="10">
    <location>
        <position position="72"/>
    </location>
</feature>
<organism evidence="12 13">
    <name type="scientific">Candidatus Allocopromorpha excrementipullorum</name>
    <dbReference type="NCBI Taxonomy" id="2840743"/>
    <lineage>
        <taxon>Bacteria</taxon>
        <taxon>Bacillati</taxon>
        <taxon>Bacillota</taxon>
        <taxon>Clostridia</taxon>
        <taxon>Eubacteriales</taxon>
        <taxon>Eubacteriaceae</taxon>
        <taxon>Eubacteriaceae incertae sedis</taxon>
        <taxon>Candidatus Allocopromorpha</taxon>
    </lineage>
</organism>
<sequence length="202" mass="22205">MEKTIVAATGNKHKIKEIEAITAEFGMSIISKDEAGVPDVEIVEDGETFEENSYKKAYEIMKLCGRTTIADDSGLVVDCLNGAPGVYSARFAGTDGDDDANNRKLIGLIKDVPYENRTARFVSVITMVFPDGQSIVARGEVEGHLITEKRGREGFGYDPLFVPDGYEQTFGELAPEVKNAISHRANALKNLRKKLMDKEVSR</sequence>
<comment type="similarity">
    <text evidence="1 10 11">Belongs to the HAM1 NTPase family.</text>
</comment>
<protein>
    <recommendedName>
        <fullName evidence="10">dITP/XTP pyrophosphatase</fullName>
        <ecNumber evidence="10">3.6.1.66</ecNumber>
    </recommendedName>
    <alternativeName>
        <fullName evidence="10">Non-canonical purine NTP pyrophosphatase</fullName>
    </alternativeName>
    <alternativeName>
        <fullName evidence="10">Non-standard purine NTP pyrophosphatase</fullName>
    </alternativeName>
    <alternativeName>
        <fullName evidence="10">Nucleoside-triphosphate diphosphatase</fullName>
    </alternativeName>
    <alternativeName>
        <fullName evidence="10">Nucleoside-triphosphate pyrophosphatase</fullName>
        <shortName evidence="10">NTPase</shortName>
    </alternativeName>
</protein>
<evidence type="ECO:0000256" key="9">
    <source>
        <dbReference type="ARBA" id="ARBA00052017"/>
    </source>
</evidence>
<dbReference type="GO" id="GO:0000166">
    <property type="term" value="F:nucleotide binding"/>
    <property type="evidence" value="ECO:0007669"/>
    <property type="project" value="UniProtKB-KW"/>
</dbReference>
<comment type="catalytic activity">
    <reaction evidence="8 10">
        <text>dITP + H2O = dIMP + diphosphate + H(+)</text>
        <dbReference type="Rhea" id="RHEA:28342"/>
        <dbReference type="ChEBI" id="CHEBI:15377"/>
        <dbReference type="ChEBI" id="CHEBI:15378"/>
        <dbReference type="ChEBI" id="CHEBI:33019"/>
        <dbReference type="ChEBI" id="CHEBI:61194"/>
        <dbReference type="ChEBI" id="CHEBI:61382"/>
        <dbReference type="EC" id="3.6.1.66"/>
    </reaction>
</comment>
<reference evidence="12" key="2">
    <citation type="journal article" date="2021" name="PeerJ">
        <title>Extensive microbial diversity within the chicken gut microbiome revealed by metagenomics and culture.</title>
        <authorList>
            <person name="Gilroy R."/>
            <person name="Ravi A."/>
            <person name="Getino M."/>
            <person name="Pursley I."/>
            <person name="Horton D.L."/>
            <person name="Alikhan N.F."/>
            <person name="Baker D."/>
            <person name="Gharbi K."/>
            <person name="Hall N."/>
            <person name="Watson M."/>
            <person name="Adriaenssens E.M."/>
            <person name="Foster-Nyarko E."/>
            <person name="Jarju S."/>
            <person name="Secka A."/>
            <person name="Antonio M."/>
            <person name="Oren A."/>
            <person name="Chaudhuri R.R."/>
            <person name="La Ragione R."/>
            <person name="Hildebrand F."/>
            <person name="Pallen M.J."/>
        </authorList>
    </citation>
    <scope>NUCLEOTIDE SEQUENCE</scope>
    <source>
        <strain evidence="12">ChiSjej4B22-8349</strain>
    </source>
</reference>
<dbReference type="GO" id="GO:0046872">
    <property type="term" value="F:metal ion binding"/>
    <property type="evidence" value="ECO:0007669"/>
    <property type="project" value="UniProtKB-KW"/>
</dbReference>
<feature type="binding site" evidence="10">
    <location>
        <position position="72"/>
    </location>
    <ligand>
        <name>Mg(2+)</name>
        <dbReference type="ChEBI" id="CHEBI:18420"/>
    </ligand>
</feature>
<dbReference type="PANTHER" id="PTHR11067">
    <property type="entry name" value="INOSINE TRIPHOSPHATE PYROPHOSPHATASE/HAM1 PROTEIN"/>
    <property type="match status" value="1"/>
</dbReference>
<dbReference type="FunFam" id="3.90.950.10:FF:000001">
    <property type="entry name" value="dITP/XTP pyrophosphatase"/>
    <property type="match status" value="1"/>
</dbReference>
<dbReference type="GO" id="GO:0035870">
    <property type="term" value="F:dITP diphosphatase activity"/>
    <property type="evidence" value="ECO:0007669"/>
    <property type="project" value="UniProtKB-UniRule"/>
</dbReference>
<dbReference type="InterPro" id="IPR002637">
    <property type="entry name" value="RdgB/HAM1"/>
</dbReference>
<evidence type="ECO:0000256" key="8">
    <source>
        <dbReference type="ARBA" id="ARBA00051875"/>
    </source>
</evidence>
<dbReference type="InterPro" id="IPR029001">
    <property type="entry name" value="ITPase-like_fam"/>
</dbReference>
<reference evidence="12" key="1">
    <citation type="submission" date="2020-10" db="EMBL/GenBank/DDBJ databases">
        <authorList>
            <person name="Gilroy R."/>
        </authorList>
    </citation>
    <scope>NUCLEOTIDE SEQUENCE</scope>
    <source>
        <strain evidence="12">ChiSjej4B22-8349</strain>
    </source>
</reference>
<gene>
    <name evidence="12" type="primary">rdgB</name>
    <name evidence="12" type="ORF">IAD25_04690</name>
</gene>
<comment type="subunit">
    <text evidence="2 10">Homodimer.</text>
</comment>
<feature type="binding site" evidence="10">
    <location>
        <position position="178"/>
    </location>
    <ligand>
        <name>substrate</name>
    </ligand>
</feature>
<dbReference type="HAMAP" id="MF_01405">
    <property type="entry name" value="Non_canon_purine_NTPase"/>
    <property type="match status" value="1"/>
</dbReference>
<dbReference type="NCBIfam" id="TIGR00042">
    <property type="entry name" value="RdgB/HAM1 family non-canonical purine NTP pyrophosphatase"/>
    <property type="match status" value="1"/>
</dbReference>
<evidence type="ECO:0000256" key="2">
    <source>
        <dbReference type="ARBA" id="ARBA00011738"/>
    </source>
</evidence>
<evidence type="ECO:0000256" key="1">
    <source>
        <dbReference type="ARBA" id="ARBA00008023"/>
    </source>
</evidence>
<keyword evidence="6 10" id="KW-0460">Magnesium</keyword>
<proteinExistence type="inferred from homology"/>
<comment type="catalytic activity">
    <reaction evidence="9 10">
        <text>XTP + H2O = XMP + diphosphate + H(+)</text>
        <dbReference type="Rhea" id="RHEA:28610"/>
        <dbReference type="ChEBI" id="CHEBI:15377"/>
        <dbReference type="ChEBI" id="CHEBI:15378"/>
        <dbReference type="ChEBI" id="CHEBI:33019"/>
        <dbReference type="ChEBI" id="CHEBI:57464"/>
        <dbReference type="ChEBI" id="CHEBI:61314"/>
        <dbReference type="EC" id="3.6.1.66"/>
    </reaction>
</comment>
<evidence type="ECO:0000256" key="3">
    <source>
        <dbReference type="ARBA" id="ARBA00022723"/>
    </source>
</evidence>
<keyword evidence="7 10" id="KW-0546">Nucleotide metabolism</keyword>
<dbReference type="CDD" id="cd00515">
    <property type="entry name" value="HAM1"/>
    <property type="match status" value="1"/>
</dbReference>
<dbReference type="GO" id="GO:0036222">
    <property type="term" value="F:XTP diphosphatase activity"/>
    <property type="evidence" value="ECO:0007669"/>
    <property type="project" value="UniProtKB-UniRule"/>
</dbReference>
<dbReference type="GO" id="GO:0017111">
    <property type="term" value="F:ribonucleoside triphosphate phosphatase activity"/>
    <property type="evidence" value="ECO:0007669"/>
    <property type="project" value="InterPro"/>
</dbReference>
<name>A0A9D1SU91_9FIRM</name>
<accession>A0A9D1SU91</accession>
<feature type="binding site" evidence="10">
    <location>
        <position position="73"/>
    </location>
    <ligand>
        <name>substrate</name>
    </ligand>
</feature>
<feature type="binding site" evidence="10">
    <location>
        <begin position="183"/>
        <end position="184"/>
    </location>
    <ligand>
        <name>substrate</name>
    </ligand>
</feature>
<dbReference type="GO" id="GO:0009146">
    <property type="term" value="P:purine nucleoside triphosphate catabolic process"/>
    <property type="evidence" value="ECO:0007669"/>
    <property type="project" value="UniProtKB-UniRule"/>
</dbReference>
<evidence type="ECO:0000256" key="5">
    <source>
        <dbReference type="ARBA" id="ARBA00022801"/>
    </source>
</evidence>
<dbReference type="EMBL" id="DVOB01000105">
    <property type="protein sequence ID" value="HIU95993.1"/>
    <property type="molecule type" value="Genomic_DNA"/>
</dbReference>
<comment type="caution">
    <text evidence="10">Lacks conserved residue(s) required for the propagation of feature annotation.</text>
</comment>
<dbReference type="GO" id="GO:0005829">
    <property type="term" value="C:cytosol"/>
    <property type="evidence" value="ECO:0007669"/>
    <property type="project" value="TreeGrafter"/>
</dbReference>
<comment type="catalytic activity">
    <reaction evidence="10">
        <text>ITP + H2O = IMP + diphosphate + H(+)</text>
        <dbReference type="Rhea" id="RHEA:29399"/>
        <dbReference type="ChEBI" id="CHEBI:15377"/>
        <dbReference type="ChEBI" id="CHEBI:15378"/>
        <dbReference type="ChEBI" id="CHEBI:33019"/>
        <dbReference type="ChEBI" id="CHEBI:58053"/>
        <dbReference type="ChEBI" id="CHEBI:61402"/>
        <dbReference type="EC" id="3.6.1.66"/>
    </reaction>
</comment>
<dbReference type="PANTHER" id="PTHR11067:SF9">
    <property type="entry name" value="INOSINE TRIPHOSPHATE PYROPHOSPHATASE"/>
    <property type="match status" value="1"/>
</dbReference>
<dbReference type="Gene3D" id="3.90.950.10">
    <property type="match status" value="1"/>
</dbReference>
<keyword evidence="3 10" id="KW-0479">Metal-binding</keyword>
<comment type="cofactor">
    <cofactor evidence="10">
        <name>Mg(2+)</name>
        <dbReference type="ChEBI" id="CHEBI:18420"/>
    </cofactor>
    <text evidence="10">Binds 1 Mg(2+) ion per subunit.</text>
</comment>
<dbReference type="Proteomes" id="UP000824130">
    <property type="component" value="Unassembled WGS sequence"/>
</dbReference>
<dbReference type="GO" id="GO:0009117">
    <property type="term" value="P:nucleotide metabolic process"/>
    <property type="evidence" value="ECO:0007669"/>
    <property type="project" value="UniProtKB-KW"/>
</dbReference>
<dbReference type="InterPro" id="IPR020922">
    <property type="entry name" value="dITP/XTP_pyrophosphatase"/>
</dbReference>
<keyword evidence="5 10" id="KW-0378">Hydrolase</keyword>
<evidence type="ECO:0000313" key="13">
    <source>
        <dbReference type="Proteomes" id="UP000824130"/>
    </source>
</evidence>
<dbReference type="Pfam" id="PF01725">
    <property type="entry name" value="Ham1p_like"/>
    <property type="match status" value="1"/>
</dbReference>
<evidence type="ECO:0000256" key="10">
    <source>
        <dbReference type="HAMAP-Rule" id="MF_01405"/>
    </source>
</evidence>
<comment type="caution">
    <text evidence="12">The sequence shown here is derived from an EMBL/GenBank/DDBJ whole genome shotgun (WGS) entry which is preliminary data.</text>
</comment>
<feature type="binding site" evidence="10">
    <location>
        <begin position="155"/>
        <end position="158"/>
    </location>
    <ligand>
        <name>substrate</name>
    </ligand>
</feature>
<dbReference type="GO" id="GO:0036220">
    <property type="term" value="F:ITP diphosphatase activity"/>
    <property type="evidence" value="ECO:0007669"/>
    <property type="project" value="UniProtKB-UniRule"/>
</dbReference>
<dbReference type="SUPFAM" id="SSF52972">
    <property type="entry name" value="ITPase-like"/>
    <property type="match status" value="1"/>
</dbReference>
<evidence type="ECO:0000256" key="6">
    <source>
        <dbReference type="ARBA" id="ARBA00022842"/>
    </source>
</evidence>
<feature type="binding site" evidence="10">
    <location>
        <begin position="9"/>
        <end position="14"/>
    </location>
    <ligand>
        <name>substrate</name>
    </ligand>
</feature>
<evidence type="ECO:0000313" key="12">
    <source>
        <dbReference type="EMBL" id="HIU95993.1"/>
    </source>
</evidence>
<keyword evidence="4 10" id="KW-0547">Nucleotide-binding</keyword>
<evidence type="ECO:0000256" key="4">
    <source>
        <dbReference type="ARBA" id="ARBA00022741"/>
    </source>
</evidence>
<dbReference type="EC" id="3.6.1.66" evidence="10"/>
<evidence type="ECO:0000256" key="7">
    <source>
        <dbReference type="ARBA" id="ARBA00023080"/>
    </source>
</evidence>
<comment type="function">
    <text evidence="10">Pyrophosphatase that catalyzes the hydrolysis of nucleoside triphosphates to their monophosphate derivatives, with a high preference for the non-canonical purine nucleotides XTP (xanthosine triphosphate), dITP (deoxyinosine triphosphate) and ITP. Seems to function as a house-cleaning enzyme that removes non-canonical purine nucleotides from the nucleotide pool, thus preventing their incorporation into DNA/RNA and avoiding chromosomal lesions.</text>
</comment>
<evidence type="ECO:0000256" key="11">
    <source>
        <dbReference type="RuleBase" id="RU003781"/>
    </source>
</evidence>